<sequence>MNRRRNAGIGLLAALLSGLLVYGLFQLQKLQVTREETVEVIVAKQFVEAGRRLTEADIAYKRIPREGYEKEMLVEARQAVGMETVIPLGTNEPILGWKIDQYHLLPADSESTFQIPRDYVRSISNGIRAGDKVSVYLSGENEPSRRIFDSLVTVASVKSSSNVEIDNMKDPNLLSLAEGDKERMYASRRDANGMIEYINLNLTESQWLQIDSYCKDGLHKLVIAYSPESLQLEEEDRS</sequence>
<dbReference type="OrthoDB" id="2585866at2"/>
<protein>
    <submittedName>
        <fullName evidence="1">Flp pilus assembly protein CpaB</fullName>
    </submittedName>
</protein>
<proteinExistence type="predicted"/>
<name>A0A1I2HGP6_9BACL</name>
<evidence type="ECO:0000313" key="1">
    <source>
        <dbReference type="EMBL" id="SFF27936.1"/>
    </source>
</evidence>
<accession>A0A1I2HGP6</accession>
<dbReference type="STRING" id="1045775.SAMN05216378_5745"/>
<evidence type="ECO:0000313" key="2">
    <source>
        <dbReference type="Proteomes" id="UP000198855"/>
    </source>
</evidence>
<reference evidence="2" key="1">
    <citation type="submission" date="2016-10" db="EMBL/GenBank/DDBJ databases">
        <authorList>
            <person name="Varghese N."/>
            <person name="Submissions S."/>
        </authorList>
    </citation>
    <scope>NUCLEOTIDE SEQUENCE [LARGE SCALE GENOMIC DNA]</scope>
    <source>
        <strain evidence="2">CGMCC 1.10784</strain>
    </source>
</reference>
<gene>
    <name evidence="1" type="ORF">SAMN05216378_5745</name>
</gene>
<dbReference type="EMBL" id="FOMT01000007">
    <property type="protein sequence ID" value="SFF27936.1"/>
    <property type="molecule type" value="Genomic_DNA"/>
</dbReference>
<keyword evidence="2" id="KW-1185">Reference proteome</keyword>
<dbReference type="CDD" id="cd11614">
    <property type="entry name" value="SAF_CpaB_FlgA_like"/>
    <property type="match status" value="1"/>
</dbReference>
<dbReference type="AlphaFoldDB" id="A0A1I2HGP6"/>
<dbReference type="Proteomes" id="UP000198855">
    <property type="component" value="Unassembled WGS sequence"/>
</dbReference>
<organism evidence="1 2">
    <name type="scientific">Paenibacillus catalpae</name>
    <dbReference type="NCBI Taxonomy" id="1045775"/>
    <lineage>
        <taxon>Bacteria</taxon>
        <taxon>Bacillati</taxon>
        <taxon>Bacillota</taxon>
        <taxon>Bacilli</taxon>
        <taxon>Bacillales</taxon>
        <taxon>Paenibacillaceae</taxon>
        <taxon>Paenibacillus</taxon>
    </lineage>
</organism>
<dbReference type="RefSeq" id="WP_091190200.1">
    <property type="nucleotide sequence ID" value="NZ_FOMT01000007.1"/>
</dbReference>